<feature type="region of interest" description="Disordered" evidence="1">
    <location>
        <begin position="710"/>
        <end position="860"/>
    </location>
</feature>
<evidence type="ECO:0000313" key="2">
    <source>
        <dbReference type="EMBL" id="CAB4139550.1"/>
    </source>
</evidence>
<feature type="region of interest" description="Disordered" evidence="1">
    <location>
        <begin position="1"/>
        <end position="40"/>
    </location>
</feature>
<feature type="compositionally biased region" description="Basic and acidic residues" evidence="1">
    <location>
        <begin position="850"/>
        <end position="860"/>
    </location>
</feature>
<sequence length="860" mass="93637">MALQPGLTPSRELSVEGGSASPRPPRRAPIDDPNTGRLPGVQGQARAIREVGSGARPAQGDNEFTQLARGLAALNPTLQQYSQVADNAERIAQEEAASGRIGSMTFEEARTAMREGTITELNNPWFQAAFTRQFAERHALWRVDSLRQDIAQSFNPQNGNLDEFITSRVRQDLEEFGSNPHFAGVYNQIMDRGRSQLMQQQTQQRVQETREQVQDNFQALSLRAAEEGIAAGRSPQEIFTALRGQYQGNQQFLNMTLRQQDEGLMGVARALAARGELDLVRHMLTDDRGGVGPLGGGARAVVSAQIIELAERERNQLASRQNYEGIAGLQEQASLGRLDPAALERLRTSGAISDAQALALRRADASAREQAIAANTQSRIREHAQAITTSIETQDVGALTMGSGFREIRDARFHTVEDLREMARTGQDREPSGRISAETRRSQAVQAYLNVSEAEAVRNNETPEQRFDREYRVFSRSGEVNPVWAEQLTSGFRAASLEGFNPGGQPPEALIRGIALYQRMAASPGGSAFLASHITDRSAHDFYQGVMIAQTTLRQTPEAAIQSAMVAFRDPARADHPMVRRDRAALETEVSALGTSATMPRWFPFQRDTLNRSEVGRHIQTTADFLVRMGMGPTDALRVAGERARADFTAINGRQVLTAGASIPPNFQELVQRRLAAVATELNDGASGTEYSLVRLGDADGVWAVVDNRSGIPTGRNITSRDLAQAERERRAEAEQAVILEQHRRAGPSASQSRPGAVIGEEEIFRAPGPSIRRPGEATGNDRSRLQPTPPQQQNPVVPPRSGPGGSNITNRPVGSGITLPGLRPRPADAGPATTPVVPPPAGAATTQRDLLDRLNEARR</sequence>
<proteinExistence type="predicted"/>
<feature type="compositionally biased region" description="Pro residues" evidence="1">
    <location>
        <begin position="788"/>
        <end position="802"/>
    </location>
</feature>
<organism evidence="2">
    <name type="scientific">uncultured Caudovirales phage</name>
    <dbReference type="NCBI Taxonomy" id="2100421"/>
    <lineage>
        <taxon>Viruses</taxon>
        <taxon>Duplodnaviria</taxon>
        <taxon>Heunggongvirae</taxon>
        <taxon>Uroviricota</taxon>
        <taxon>Caudoviricetes</taxon>
        <taxon>Peduoviridae</taxon>
        <taxon>Maltschvirus</taxon>
        <taxon>Maltschvirus maltsch</taxon>
    </lineage>
</organism>
<accession>A0A6J5M3E6</accession>
<feature type="compositionally biased region" description="Basic and acidic residues" evidence="1">
    <location>
        <begin position="724"/>
        <end position="734"/>
    </location>
</feature>
<gene>
    <name evidence="2" type="ORF">UFOVP347_36</name>
</gene>
<reference evidence="2" key="1">
    <citation type="submission" date="2020-04" db="EMBL/GenBank/DDBJ databases">
        <authorList>
            <person name="Chiriac C."/>
            <person name="Salcher M."/>
            <person name="Ghai R."/>
            <person name="Kavagutti S V."/>
        </authorList>
    </citation>
    <scope>NUCLEOTIDE SEQUENCE</scope>
</reference>
<name>A0A6J5M3E6_9CAUD</name>
<feature type="compositionally biased region" description="Basic and acidic residues" evidence="1">
    <location>
        <begin position="774"/>
        <end position="785"/>
    </location>
</feature>
<protein>
    <submittedName>
        <fullName evidence="2">Uncharacterized protein</fullName>
    </submittedName>
</protein>
<evidence type="ECO:0000256" key="1">
    <source>
        <dbReference type="SAM" id="MobiDB-lite"/>
    </source>
</evidence>
<dbReference type="EMBL" id="LR796356">
    <property type="protein sequence ID" value="CAB4139550.1"/>
    <property type="molecule type" value="Genomic_DNA"/>
</dbReference>